<protein>
    <submittedName>
        <fullName evidence="10">Response regulator transcription factor</fullName>
    </submittedName>
</protein>
<evidence type="ECO:0000313" key="11">
    <source>
        <dbReference type="Proteomes" id="UP001178322"/>
    </source>
</evidence>
<dbReference type="RefSeq" id="WP_283869332.1">
    <property type="nucleotide sequence ID" value="NZ_CP126101.1"/>
</dbReference>
<dbReference type="InterPro" id="IPR001789">
    <property type="entry name" value="Sig_transdc_resp-reg_receiver"/>
</dbReference>
<dbReference type="PROSITE" id="PS50110">
    <property type="entry name" value="RESPONSE_REGULATORY"/>
    <property type="match status" value="1"/>
</dbReference>
<dbReference type="GO" id="GO:0000160">
    <property type="term" value="P:phosphorelay signal transduction system"/>
    <property type="evidence" value="ECO:0007669"/>
    <property type="project" value="UniProtKB-KW"/>
</dbReference>
<dbReference type="CDD" id="cd17535">
    <property type="entry name" value="REC_NarL-like"/>
    <property type="match status" value="1"/>
</dbReference>
<evidence type="ECO:0000313" key="10">
    <source>
        <dbReference type="EMBL" id="WHY50687.1"/>
    </source>
</evidence>
<evidence type="ECO:0000256" key="7">
    <source>
        <dbReference type="PROSITE-ProRule" id="PRU00169"/>
    </source>
</evidence>
<dbReference type="PRINTS" id="PR00038">
    <property type="entry name" value="HTHLUXR"/>
</dbReference>
<dbReference type="PANTHER" id="PTHR43214:SF43">
    <property type="entry name" value="TWO-COMPONENT RESPONSE REGULATOR"/>
    <property type="match status" value="1"/>
</dbReference>
<dbReference type="GO" id="GO:0006355">
    <property type="term" value="P:regulation of DNA-templated transcription"/>
    <property type="evidence" value="ECO:0007669"/>
    <property type="project" value="InterPro"/>
</dbReference>
<dbReference type="PANTHER" id="PTHR43214">
    <property type="entry name" value="TWO-COMPONENT RESPONSE REGULATOR"/>
    <property type="match status" value="1"/>
</dbReference>
<dbReference type="Gene3D" id="3.40.50.2300">
    <property type="match status" value="1"/>
</dbReference>
<dbReference type="Gene3D" id="1.10.10.10">
    <property type="entry name" value="Winged helix-like DNA-binding domain superfamily/Winged helix DNA-binding domain"/>
    <property type="match status" value="1"/>
</dbReference>
<dbReference type="Pfam" id="PF00072">
    <property type="entry name" value="Response_reg"/>
    <property type="match status" value="1"/>
</dbReference>
<feature type="domain" description="Response regulatory" evidence="9">
    <location>
        <begin position="4"/>
        <end position="120"/>
    </location>
</feature>
<name>A0AAX3WSE5_9BACI</name>
<evidence type="ECO:0000259" key="9">
    <source>
        <dbReference type="PROSITE" id="PS50110"/>
    </source>
</evidence>
<evidence type="ECO:0000256" key="2">
    <source>
        <dbReference type="ARBA" id="ARBA00022553"/>
    </source>
</evidence>
<dbReference type="InterPro" id="IPR016032">
    <property type="entry name" value="Sig_transdc_resp-reg_C-effctor"/>
</dbReference>
<dbReference type="InterPro" id="IPR011006">
    <property type="entry name" value="CheY-like_superfamily"/>
</dbReference>
<dbReference type="Proteomes" id="UP001178322">
    <property type="component" value="Chromosome"/>
</dbReference>
<evidence type="ECO:0000256" key="6">
    <source>
        <dbReference type="ARBA" id="ARBA00023163"/>
    </source>
</evidence>
<dbReference type="PROSITE" id="PS50043">
    <property type="entry name" value="HTH_LUXR_2"/>
    <property type="match status" value="1"/>
</dbReference>
<keyword evidence="4" id="KW-0805">Transcription regulation</keyword>
<feature type="domain" description="HTH luxR-type" evidence="8">
    <location>
        <begin position="127"/>
        <end position="192"/>
    </location>
</feature>
<dbReference type="SMART" id="SM00421">
    <property type="entry name" value="HTH_LUXR"/>
    <property type="match status" value="1"/>
</dbReference>
<evidence type="ECO:0000259" key="8">
    <source>
        <dbReference type="PROSITE" id="PS50043"/>
    </source>
</evidence>
<reference evidence="10" key="1">
    <citation type="submission" date="2023-05" db="EMBL/GenBank/DDBJ databases">
        <title>Comparative genomics of Bacillaceae isolates and their secondary metabolite potential.</title>
        <authorList>
            <person name="Song L."/>
            <person name="Nielsen L.J."/>
            <person name="Mohite O."/>
            <person name="Xu X."/>
            <person name="Weber T."/>
            <person name="Kovacs A.T."/>
        </authorList>
    </citation>
    <scope>NUCLEOTIDE SEQUENCE</scope>
    <source>
        <strain evidence="10">LY1</strain>
    </source>
</reference>
<evidence type="ECO:0000256" key="4">
    <source>
        <dbReference type="ARBA" id="ARBA00023015"/>
    </source>
</evidence>
<sequence>MSIKVLLVDDHLLLVESLKTILEAEPTIHVVGTITDPSQLLEDILSLQPDVLLMDIRIKTYNGLNLTKAIIKSIPTMPIIILSGYDDDAYIQAAQNAGAKAFIKKEQSNEDLIATVKKVYAGYTLFPSFEKTLLTPKELEVLQLIVAEKTSEVISKELSISKRTVEHHISSILRKLGVQSRVGAVVKALEQALVNNTERP</sequence>
<keyword evidence="3" id="KW-0902">Two-component regulatory system</keyword>
<evidence type="ECO:0000256" key="5">
    <source>
        <dbReference type="ARBA" id="ARBA00023125"/>
    </source>
</evidence>
<dbReference type="SMART" id="SM00448">
    <property type="entry name" value="REC"/>
    <property type="match status" value="1"/>
</dbReference>
<dbReference type="AlphaFoldDB" id="A0AAX3WSE5"/>
<dbReference type="InterPro" id="IPR058245">
    <property type="entry name" value="NreC/VraR/RcsB-like_REC"/>
</dbReference>
<dbReference type="SUPFAM" id="SSF46894">
    <property type="entry name" value="C-terminal effector domain of the bipartite response regulators"/>
    <property type="match status" value="1"/>
</dbReference>
<keyword evidence="5" id="KW-0238">DNA-binding</keyword>
<feature type="modified residue" description="4-aspartylphosphate" evidence="7">
    <location>
        <position position="55"/>
    </location>
</feature>
<gene>
    <name evidence="10" type="ORF">QNH24_20710</name>
</gene>
<proteinExistence type="predicted"/>
<dbReference type="GO" id="GO:0005737">
    <property type="term" value="C:cytoplasm"/>
    <property type="evidence" value="ECO:0007669"/>
    <property type="project" value="UniProtKB-SubCell"/>
</dbReference>
<dbReference type="CDD" id="cd06170">
    <property type="entry name" value="LuxR_C_like"/>
    <property type="match status" value="1"/>
</dbReference>
<dbReference type="InterPro" id="IPR036388">
    <property type="entry name" value="WH-like_DNA-bd_sf"/>
</dbReference>
<keyword evidence="2 7" id="KW-0597">Phosphoprotein</keyword>
<organism evidence="10 11">
    <name type="scientific">Lysinibacillus pakistanensis</name>
    <dbReference type="NCBI Taxonomy" id="759811"/>
    <lineage>
        <taxon>Bacteria</taxon>
        <taxon>Bacillati</taxon>
        <taxon>Bacillota</taxon>
        <taxon>Bacilli</taxon>
        <taxon>Bacillales</taxon>
        <taxon>Bacillaceae</taxon>
        <taxon>Lysinibacillus</taxon>
    </lineage>
</organism>
<evidence type="ECO:0000256" key="1">
    <source>
        <dbReference type="ARBA" id="ARBA00004496"/>
    </source>
</evidence>
<dbReference type="InterPro" id="IPR000792">
    <property type="entry name" value="Tscrpt_reg_LuxR_C"/>
</dbReference>
<dbReference type="Pfam" id="PF00196">
    <property type="entry name" value="GerE"/>
    <property type="match status" value="1"/>
</dbReference>
<dbReference type="EMBL" id="CP126101">
    <property type="protein sequence ID" value="WHY50687.1"/>
    <property type="molecule type" value="Genomic_DNA"/>
</dbReference>
<keyword evidence="6" id="KW-0804">Transcription</keyword>
<comment type="subcellular location">
    <subcellularLocation>
        <location evidence="1">Cytoplasm</location>
    </subcellularLocation>
</comment>
<dbReference type="GO" id="GO:0003677">
    <property type="term" value="F:DNA binding"/>
    <property type="evidence" value="ECO:0007669"/>
    <property type="project" value="UniProtKB-KW"/>
</dbReference>
<accession>A0AAX3WSE5</accession>
<evidence type="ECO:0000256" key="3">
    <source>
        <dbReference type="ARBA" id="ARBA00023012"/>
    </source>
</evidence>
<dbReference type="InterPro" id="IPR039420">
    <property type="entry name" value="WalR-like"/>
</dbReference>
<dbReference type="SUPFAM" id="SSF52172">
    <property type="entry name" value="CheY-like"/>
    <property type="match status" value="1"/>
</dbReference>